<dbReference type="PANTHER" id="PTHR30566:SF5">
    <property type="entry name" value="MECHANOSENSITIVE ION CHANNEL PROTEIN 1, MITOCHONDRIAL-RELATED"/>
    <property type="match status" value="1"/>
</dbReference>
<feature type="region of interest" description="Disordered" evidence="1">
    <location>
        <begin position="389"/>
        <end position="428"/>
    </location>
</feature>
<dbReference type="AlphaFoldDB" id="A0A9D4TV12"/>
<organism evidence="4 5">
    <name type="scientific">Chlorella vulgaris</name>
    <name type="common">Green alga</name>
    <dbReference type="NCBI Taxonomy" id="3077"/>
    <lineage>
        <taxon>Eukaryota</taxon>
        <taxon>Viridiplantae</taxon>
        <taxon>Chlorophyta</taxon>
        <taxon>core chlorophytes</taxon>
        <taxon>Trebouxiophyceae</taxon>
        <taxon>Chlorellales</taxon>
        <taxon>Chlorellaceae</taxon>
        <taxon>Chlorella clade</taxon>
        <taxon>Chlorella</taxon>
    </lineage>
</organism>
<evidence type="ECO:0000256" key="2">
    <source>
        <dbReference type="SAM" id="Phobius"/>
    </source>
</evidence>
<feature type="compositionally biased region" description="Polar residues" evidence="1">
    <location>
        <begin position="411"/>
        <end position="428"/>
    </location>
</feature>
<keyword evidence="2" id="KW-0472">Membrane</keyword>
<evidence type="ECO:0000259" key="3">
    <source>
        <dbReference type="Pfam" id="PF00924"/>
    </source>
</evidence>
<name>A0A9D4TV12_CHLVU</name>
<evidence type="ECO:0000313" key="5">
    <source>
        <dbReference type="Proteomes" id="UP001055712"/>
    </source>
</evidence>
<dbReference type="PANTHER" id="PTHR30566">
    <property type="entry name" value="YNAI-RELATED MECHANOSENSITIVE ION CHANNEL"/>
    <property type="match status" value="1"/>
</dbReference>
<proteinExistence type="predicted"/>
<dbReference type="Pfam" id="PF00924">
    <property type="entry name" value="MS_channel_2nd"/>
    <property type="match status" value="1"/>
</dbReference>
<accession>A0A9D4TV12</accession>
<sequence length="428" mass="46176">MSLEQAALRSAGLIAATVVGVILGNKLLALVGAKMDVVNERMRRSNGLDLLMGTALASVHRPALVLLPWYGFFYILLIASAFADVAVLRLDAQVHTVTHLCAAQVLEFLNHTSQLMQDTSELVLIIFAAWFLISWKEHLVRTVVSKMEDSGMSDEPNLVRVLVPIGNLLSWAIVAGAVLTTLTAFGVNVQPLLTFGSIGTVAVGLAAQSTMQNVVSALQIYSSRPFIVGDRIQLKSLSGSVIVSGVVEHIAPMRTVVRGDNKLPVYVNNKDVMNLIVVNESKLRRDNVLPKLPLITASLTVRYKDVDKLAQIEKSITGYLAAHPDVDAAISARCVLAEFTAAGPQLALRALLHRRAASRQSLVLSEMLQGAEQIVRGHGAFLAMQYPMQLPPSPPPQPWPAVSRALDDSDVSPTIAGQSTYSSSNDWP</sequence>
<protein>
    <recommendedName>
        <fullName evidence="3">Mechanosensitive ion channel MscS domain-containing protein</fullName>
    </recommendedName>
</protein>
<dbReference type="Gene3D" id="1.10.287.1260">
    <property type="match status" value="1"/>
</dbReference>
<comment type="caution">
    <text evidence="4">The sequence shown here is derived from an EMBL/GenBank/DDBJ whole genome shotgun (WGS) entry which is preliminary data.</text>
</comment>
<dbReference type="EMBL" id="SIDB01000003">
    <property type="protein sequence ID" value="KAI3434983.1"/>
    <property type="molecule type" value="Genomic_DNA"/>
</dbReference>
<dbReference type="GO" id="GO:0016020">
    <property type="term" value="C:membrane"/>
    <property type="evidence" value="ECO:0007669"/>
    <property type="project" value="InterPro"/>
</dbReference>
<keyword evidence="2" id="KW-0812">Transmembrane</keyword>
<feature type="compositionally biased region" description="Pro residues" evidence="1">
    <location>
        <begin position="389"/>
        <end position="399"/>
    </location>
</feature>
<feature type="transmembrane region" description="Helical" evidence="2">
    <location>
        <begin position="122"/>
        <end position="140"/>
    </location>
</feature>
<keyword evidence="2" id="KW-1133">Transmembrane helix</keyword>
<dbReference type="InterPro" id="IPR010920">
    <property type="entry name" value="LSM_dom_sf"/>
</dbReference>
<dbReference type="InterPro" id="IPR011014">
    <property type="entry name" value="MscS_channel_TM-2"/>
</dbReference>
<dbReference type="SUPFAM" id="SSF82861">
    <property type="entry name" value="Mechanosensitive channel protein MscS (YggB), transmembrane region"/>
    <property type="match status" value="1"/>
</dbReference>
<feature type="transmembrane region" description="Helical" evidence="2">
    <location>
        <begin position="12"/>
        <end position="33"/>
    </location>
</feature>
<dbReference type="InterPro" id="IPR006685">
    <property type="entry name" value="MscS_channel_2nd"/>
</dbReference>
<reference evidence="4" key="1">
    <citation type="journal article" date="2019" name="Plant J.">
        <title>Chlorella vulgaris genome assembly and annotation reveals the molecular basis for metabolic acclimation to high light conditions.</title>
        <authorList>
            <person name="Cecchin M."/>
            <person name="Marcolungo L."/>
            <person name="Rossato M."/>
            <person name="Girolomoni L."/>
            <person name="Cosentino E."/>
            <person name="Cuine S."/>
            <person name="Li-Beisson Y."/>
            <person name="Delledonne M."/>
            <person name="Ballottari M."/>
        </authorList>
    </citation>
    <scope>NUCLEOTIDE SEQUENCE</scope>
    <source>
        <strain evidence="4">211/11P</strain>
    </source>
</reference>
<dbReference type="OrthoDB" id="431980at2759"/>
<gene>
    <name evidence="4" type="ORF">D9Q98_003035</name>
</gene>
<dbReference type="SUPFAM" id="SSF50182">
    <property type="entry name" value="Sm-like ribonucleoproteins"/>
    <property type="match status" value="1"/>
</dbReference>
<dbReference type="GO" id="GO:0055085">
    <property type="term" value="P:transmembrane transport"/>
    <property type="evidence" value="ECO:0007669"/>
    <property type="project" value="InterPro"/>
</dbReference>
<evidence type="ECO:0000313" key="4">
    <source>
        <dbReference type="EMBL" id="KAI3434983.1"/>
    </source>
</evidence>
<evidence type="ECO:0000256" key="1">
    <source>
        <dbReference type="SAM" id="MobiDB-lite"/>
    </source>
</evidence>
<reference evidence="4" key="2">
    <citation type="submission" date="2020-11" db="EMBL/GenBank/DDBJ databases">
        <authorList>
            <person name="Cecchin M."/>
            <person name="Marcolungo L."/>
            <person name="Rossato M."/>
            <person name="Girolomoni L."/>
            <person name="Cosentino E."/>
            <person name="Cuine S."/>
            <person name="Li-Beisson Y."/>
            <person name="Delledonne M."/>
            <person name="Ballottari M."/>
        </authorList>
    </citation>
    <scope>NUCLEOTIDE SEQUENCE</scope>
    <source>
        <strain evidence="4">211/11P</strain>
        <tissue evidence="4">Whole cell</tissue>
    </source>
</reference>
<feature type="transmembrane region" description="Helical" evidence="2">
    <location>
        <begin position="161"/>
        <end position="185"/>
    </location>
</feature>
<dbReference type="Proteomes" id="UP001055712">
    <property type="component" value="Unassembled WGS sequence"/>
</dbReference>
<feature type="transmembrane region" description="Helical" evidence="2">
    <location>
        <begin position="63"/>
        <end position="83"/>
    </location>
</feature>
<feature type="domain" description="Mechanosensitive ion channel MscS" evidence="3">
    <location>
        <begin position="210"/>
        <end position="281"/>
    </location>
</feature>
<keyword evidence="5" id="KW-1185">Reference proteome</keyword>